<accession>A0ACD0NNC6</accession>
<evidence type="ECO:0000313" key="2">
    <source>
        <dbReference type="Proteomes" id="UP000245626"/>
    </source>
</evidence>
<reference evidence="1 2" key="1">
    <citation type="journal article" date="2018" name="Mol. Biol. Evol.">
        <title>Broad Genomic Sampling Reveals a Smut Pathogenic Ancestry of the Fungal Clade Ustilaginomycotina.</title>
        <authorList>
            <person name="Kijpornyongpan T."/>
            <person name="Mondo S.J."/>
            <person name="Barry K."/>
            <person name="Sandor L."/>
            <person name="Lee J."/>
            <person name="Lipzen A."/>
            <person name="Pangilinan J."/>
            <person name="LaButti K."/>
            <person name="Hainaut M."/>
            <person name="Henrissat B."/>
            <person name="Grigoriev I.V."/>
            <person name="Spatafora J.W."/>
            <person name="Aime M.C."/>
        </authorList>
    </citation>
    <scope>NUCLEOTIDE SEQUENCE [LARGE SCALE GENOMIC DNA]</scope>
    <source>
        <strain evidence="1 2">SA 807</strain>
    </source>
</reference>
<sequence length="476" mass="52254">MTADNYNLTHIINGKPYDATGAKTREVLNPATRQPITTHPIATREVLDEAVAAARKAFPGWAATPWEERKKALLAWADSFEAMAEQLVNVLSTEQGKTLGGARHEVYGCPVWIREMAKYELKDTVLSEDDDQKTIQVYKPIGVCAGIVPWNFPILLMTWKIIPSLLTGNVIIIKPSPFTPIGDFLLVKDAQKFFPPGVLQIVLGDDNLGPWITSHPGIDKVSFTGSTATGKLVAKSCSDTLKRVTLELGGNDACVVTKDVDIPSVARQVIAAALTNSGQICVATKRIYVHEDIYDAFKNEVAAAIPEFKVNYGDDNEAFAGPLNNEPQFNRVKNILADIKQNGQKIICGGDVDPNAKGYHIPLTVVDNPPEESRIVQEEQFGPVMPLLKWKDEEDVIKRVNDTPYGLASTLFGRNLEEVERIGRRIEAGSVWINKVMPFSPHTPFGGHKNSGVGVENGLDGIKLYTYTQIIVLGKK</sequence>
<gene>
    <name evidence="1" type="ORF">IE53DRAFT_371580</name>
</gene>
<dbReference type="Proteomes" id="UP000245626">
    <property type="component" value="Unassembled WGS sequence"/>
</dbReference>
<protein>
    <submittedName>
        <fullName evidence="1">Aldehyde dehydrogenase</fullName>
    </submittedName>
</protein>
<name>A0ACD0NNC6_9BASI</name>
<proteinExistence type="predicted"/>
<keyword evidence="2" id="KW-1185">Reference proteome</keyword>
<dbReference type="EMBL" id="KZ820478">
    <property type="protein sequence ID" value="PWN47287.1"/>
    <property type="molecule type" value="Genomic_DNA"/>
</dbReference>
<organism evidence="1 2">
    <name type="scientific">Violaceomyces palustris</name>
    <dbReference type="NCBI Taxonomy" id="1673888"/>
    <lineage>
        <taxon>Eukaryota</taxon>
        <taxon>Fungi</taxon>
        <taxon>Dikarya</taxon>
        <taxon>Basidiomycota</taxon>
        <taxon>Ustilaginomycotina</taxon>
        <taxon>Ustilaginomycetes</taxon>
        <taxon>Violaceomycetales</taxon>
        <taxon>Violaceomycetaceae</taxon>
        <taxon>Violaceomyces</taxon>
    </lineage>
</organism>
<evidence type="ECO:0000313" key="1">
    <source>
        <dbReference type="EMBL" id="PWN47287.1"/>
    </source>
</evidence>